<reference evidence="8 9" key="1">
    <citation type="submission" date="2015-01" db="EMBL/GenBank/DDBJ databases">
        <title>The Genome Sequence of Exophiala oligosperma CBS72588.</title>
        <authorList>
            <consortium name="The Broad Institute Genomics Platform"/>
            <person name="Cuomo C."/>
            <person name="de Hoog S."/>
            <person name="Gorbushina A."/>
            <person name="Stielow B."/>
            <person name="Teixiera M."/>
            <person name="Abouelleil A."/>
            <person name="Chapman S.B."/>
            <person name="Priest M."/>
            <person name="Young S.K."/>
            <person name="Wortman J."/>
            <person name="Nusbaum C."/>
            <person name="Birren B."/>
        </authorList>
    </citation>
    <scope>NUCLEOTIDE SEQUENCE [LARGE SCALE GENOMIC DNA]</scope>
    <source>
        <strain evidence="8 9">CBS 72588</strain>
    </source>
</reference>
<dbReference type="RefSeq" id="XP_016259838.1">
    <property type="nucleotide sequence ID" value="XM_016409530.1"/>
</dbReference>
<comment type="subcellular location">
    <subcellularLocation>
        <location evidence="1">Nucleus</location>
    </subcellularLocation>
</comment>
<dbReference type="GO" id="GO:0006351">
    <property type="term" value="P:DNA-templated transcription"/>
    <property type="evidence" value="ECO:0007669"/>
    <property type="project" value="InterPro"/>
</dbReference>
<dbReference type="InterPro" id="IPR050815">
    <property type="entry name" value="TF_fung"/>
</dbReference>
<feature type="compositionally biased region" description="Polar residues" evidence="6">
    <location>
        <begin position="33"/>
        <end position="42"/>
    </location>
</feature>
<sequence>MPTLVQALGQPNALRRPSWEPPAETWSDRSHNSRSMGSTSPKSLLQSTFHDLPPASVIESACDTFFQYCHNQPYTFFHEGRFRQRLQERTWPDYLIFAFLSLAIRYSNDPWFEGNHAQAQDEYASRSWQLIVTSGCAVEEGADTAVVQAISLLAVVDSTAGRRRAAWVKIGLSIRLSQDLHLMMEPDPTLPIIEQEERRRLFWSIYLLDRFVSCSKQRPPVILDPDCQVQLPCDELDFRQGIACKTNTLTNLGTGAGDGPSTYRPGQFALLVLMVCVLGRCARYILDNRHSTGERAPFHPQSDYVTMSSVLLYYESFIDSGSEMQEIIRVSMLKPDGSVDQQLAGHMVLVRVLFHLCSCLLNHPFLLRERVIATQAKTPTPWLARSLETGLEHAGRLTKAYRDAKNAGCKVSGSFYGYCLLIAGTIHALYTHCPNPEVQQEAMENLVAEIGYLDEIARFWKNSTLIATGLRAFWAHSAKFSDLLNPQPLPYPYSGSDLHILWTSVDYGLMSGPDRPLSQNALAENSSPPAWGLSPWKDENEFDGSMAAPDYGLLLNNFENGCNTTNETSNRASAHQTSVNSAPFFLLNDGILDQSRPDTDFAVTNSNLFNANNDQPFRTGLTRTHSIT</sequence>
<keyword evidence="2" id="KW-0479">Metal-binding</keyword>
<feature type="domain" description="Xylanolytic transcriptional activator regulatory" evidence="7">
    <location>
        <begin position="166"/>
        <end position="238"/>
    </location>
</feature>
<name>A0A0D2BPZ8_9EURO</name>
<dbReference type="PANTHER" id="PTHR47338">
    <property type="entry name" value="ZN(II)2CYS6 TRANSCRIPTION FACTOR (EUROFUNG)-RELATED"/>
    <property type="match status" value="1"/>
</dbReference>
<dbReference type="GO" id="GO:0005634">
    <property type="term" value="C:nucleus"/>
    <property type="evidence" value="ECO:0007669"/>
    <property type="project" value="UniProtKB-SubCell"/>
</dbReference>
<accession>A0A0D2BPZ8</accession>
<dbReference type="OrthoDB" id="424974at2759"/>
<dbReference type="EMBL" id="KN847339">
    <property type="protein sequence ID" value="KIW39622.1"/>
    <property type="molecule type" value="Genomic_DNA"/>
</dbReference>
<feature type="region of interest" description="Disordered" evidence="6">
    <location>
        <begin position="12"/>
        <end position="42"/>
    </location>
</feature>
<evidence type="ECO:0000313" key="8">
    <source>
        <dbReference type="EMBL" id="KIW39622.1"/>
    </source>
</evidence>
<dbReference type="SMART" id="SM00906">
    <property type="entry name" value="Fungal_trans"/>
    <property type="match status" value="1"/>
</dbReference>
<organism evidence="8 9">
    <name type="scientific">Exophiala oligosperma</name>
    <dbReference type="NCBI Taxonomy" id="215243"/>
    <lineage>
        <taxon>Eukaryota</taxon>
        <taxon>Fungi</taxon>
        <taxon>Dikarya</taxon>
        <taxon>Ascomycota</taxon>
        <taxon>Pezizomycotina</taxon>
        <taxon>Eurotiomycetes</taxon>
        <taxon>Chaetothyriomycetidae</taxon>
        <taxon>Chaetothyriales</taxon>
        <taxon>Herpotrichiellaceae</taxon>
        <taxon>Exophiala</taxon>
    </lineage>
</organism>
<keyword evidence="3" id="KW-0805">Transcription regulation</keyword>
<dbReference type="HOGENOM" id="CLU_015161_0_0_1"/>
<evidence type="ECO:0000256" key="4">
    <source>
        <dbReference type="ARBA" id="ARBA00023163"/>
    </source>
</evidence>
<gene>
    <name evidence="8" type="ORF">PV06_08219</name>
</gene>
<evidence type="ECO:0000256" key="2">
    <source>
        <dbReference type="ARBA" id="ARBA00022723"/>
    </source>
</evidence>
<dbReference type="GO" id="GO:0008270">
    <property type="term" value="F:zinc ion binding"/>
    <property type="evidence" value="ECO:0007669"/>
    <property type="project" value="InterPro"/>
</dbReference>
<evidence type="ECO:0000256" key="3">
    <source>
        <dbReference type="ARBA" id="ARBA00023015"/>
    </source>
</evidence>
<evidence type="ECO:0000256" key="5">
    <source>
        <dbReference type="ARBA" id="ARBA00023242"/>
    </source>
</evidence>
<dbReference type="CDD" id="cd12148">
    <property type="entry name" value="fungal_TF_MHR"/>
    <property type="match status" value="1"/>
</dbReference>
<dbReference type="STRING" id="215243.A0A0D2BPZ8"/>
<keyword evidence="9" id="KW-1185">Reference proteome</keyword>
<dbReference type="GO" id="GO:0003677">
    <property type="term" value="F:DNA binding"/>
    <property type="evidence" value="ECO:0007669"/>
    <property type="project" value="InterPro"/>
</dbReference>
<dbReference type="AlphaFoldDB" id="A0A0D2BPZ8"/>
<dbReference type="GO" id="GO:0000981">
    <property type="term" value="F:DNA-binding transcription factor activity, RNA polymerase II-specific"/>
    <property type="evidence" value="ECO:0007669"/>
    <property type="project" value="InterPro"/>
</dbReference>
<dbReference type="Pfam" id="PF04082">
    <property type="entry name" value="Fungal_trans"/>
    <property type="match status" value="1"/>
</dbReference>
<keyword evidence="5" id="KW-0539">Nucleus</keyword>
<dbReference type="GeneID" id="27360293"/>
<proteinExistence type="predicted"/>
<dbReference type="VEuPathDB" id="FungiDB:PV06_08219"/>
<dbReference type="Proteomes" id="UP000053342">
    <property type="component" value="Unassembled WGS sequence"/>
</dbReference>
<evidence type="ECO:0000256" key="1">
    <source>
        <dbReference type="ARBA" id="ARBA00004123"/>
    </source>
</evidence>
<protein>
    <recommendedName>
        <fullName evidence="7">Xylanolytic transcriptional activator regulatory domain-containing protein</fullName>
    </recommendedName>
</protein>
<dbReference type="InterPro" id="IPR007219">
    <property type="entry name" value="XnlR_reg_dom"/>
</dbReference>
<dbReference type="PANTHER" id="PTHR47338:SF4">
    <property type="entry name" value="ZN(II)2CYS6 TRANSCRIPTION FACTOR (EUROFUNG)"/>
    <property type="match status" value="1"/>
</dbReference>
<evidence type="ECO:0000313" key="9">
    <source>
        <dbReference type="Proteomes" id="UP000053342"/>
    </source>
</evidence>
<keyword evidence="4" id="KW-0804">Transcription</keyword>
<evidence type="ECO:0000259" key="7">
    <source>
        <dbReference type="SMART" id="SM00906"/>
    </source>
</evidence>
<evidence type="ECO:0000256" key="6">
    <source>
        <dbReference type="SAM" id="MobiDB-lite"/>
    </source>
</evidence>